<evidence type="ECO:0000313" key="7">
    <source>
        <dbReference type="Proteomes" id="UP000176424"/>
    </source>
</evidence>
<evidence type="ECO:0000256" key="2">
    <source>
        <dbReference type="ARBA" id="ARBA00008854"/>
    </source>
</evidence>
<dbReference type="InterPro" id="IPR023353">
    <property type="entry name" value="LemA-like_dom_sf"/>
</dbReference>
<evidence type="ECO:0000256" key="3">
    <source>
        <dbReference type="ARBA" id="ARBA00022692"/>
    </source>
</evidence>
<reference evidence="6 7" key="1">
    <citation type="journal article" date="2016" name="Nat. Commun.">
        <title>Thousands of microbial genomes shed light on interconnected biogeochemical processes in an aquifer system.</title>
        <authorList>
            <person name="Anantharaman K."/>
            <person name="Brown C.T."/>
            <person name="Hug L.A."/>
            <person name="Sharon I."/>
            <person name="Castelle C.J."/>
            <person name="Probst A.J."/>
            <person name="Thomas B.C."/>
            <person name="Singh A."/>
            <person name="Wilkins M.J."/>
            <person name="Karaoz U."/>
            <person name="Brodie E.L."/>
            <person name="Williams K.H."/>
            <person name="Hubbard S.S."/>
            <person name="Banfield J.F."/>
        </authorList>
    </citation>
    <scope>NUCLEOTIDE SEQUENCE [LARGE SCALE GENOMIC DNA]</scope>
</reference>
<dbReference type="EMBL" id="MEXR01000001">
    <property type="protein sequence ID" value="OGD10657.1"/>
    <property type="molecule type" value="Genomic_DNA"/>
</dbReference>
<dbReference type="STRING" id="1797263.A2397_00100"/>
<evidence type="ECO:0000256" key="4">
    <source>
        <dbReference type="ARBA" id="ARBA00022989"/>
    </source>
</evidence>
<evidence type="ECO:0000313" key="6">
    <source>
        <dbReference type="EMBL" id="OGD10657.1"/>
    </source>
</evidence>
<proteinExistence type="inferred from homology"/>
<dbReference type="Pfam" id="PF04011">
    <property type="entry name" value="LemA"/>
    <property type="match status" value="1"/>
</dbReference>
<dbReference type="Gene3D" id="1.20.1440.20">
    <property type="entry name" value="LemA-like domain"/>
    <property type="match status" value="1"/>
</dbReference>
<keyword evidence="5" id="KW-0472">Membrane</keyword>
<dbReference type="PANTHER" id="PTHR34478">
    <property type="entry name" value="PROTEIN LEMA"/>
    <property type="match status" value="1"/>
</dbReference>
<dbReference type="GO" id="GO:0016020">
    <property type="term" value="C:membrane"/>
    <property type="evidence" value="ECO:0007669"/>
    <property type="project" value="UniProtKB-SubCell"/>
</dbReference>
<dbReference type="PANTHER" id="PTHR34478:SF1">
    <property type="entry name" value="PROTEIN LEMA"/>
    <property type="match status" value="1"/>
</dbReference>
<keyword evidence="3" id="KW-0812">Transmembrane</keyword>
<dbReference type="Proteomes" id="UP000176424">
    <property type="component" value="Unassembled WGS sequence"/>
</dbReference>
<evidence type="ECO:0000256" key="5">
    <source>
        <dbReference type="ARBA" id="ARBA00023136"/>
    </source>
</evidence>
<sequence length="193" mass="21043">MPLIIFAVLIVIAVYVVAVYNDLVTMRTRIKASIQEIGNQLKRQAELIPNLETSAKSYLKHEKDIIKLIADARKSVTEAVASGNLDQMAQAGEKIAGLLPQIRVAVESNPEIKGAEVVGKLMDELRDTSDKVMYARRTLIDLTADFNVKIVAFPSNLIANLFGFAPEKGLATPDSGAHLEVSDTDIKTPKLSL</sequence>
<keyword evidence="4" id="KW-1133">Transmembrane helix</keyword>
<organism evidence="6 7">
    <name type="scientific">Candidatus Amesbacteria bacterium RIFOXYB1_FULL_44_23</name>
    <dbReference type="NCBI Taxonomy" id="1797263"/>
    <lineage>
        <taxon>Bacteria</taxon>
        <taxon>Candidatus Amesiibacteriota</taxon>
    </lineage>
</organism>
<evidence type="ECO:0008006" key="8">
    <source>
        <dbReference type="Google" id="ProtNLM"/>
    </source>
</evidence>
<gene>
    <name evidence="6" type="ORF">A2397_00100</name>
</gene>
<protein>
    <recommendedName>
        <fullName evidence="8">LemA family protein</fullName>
    </recommendedName>
</protein>
<dbReference type="AlphaFoldDB" id="A0A1F4ZYV5"/>
<evidence type="ECO:0000256" key="1">
    <source>
        <dbReference type="ARBA" id="ARBA00004167"/>
    </source>
</evidence>
<dbReference type="InterPro" id="IPR007156">
    <property type="entry name" value="MamQ_LemA"/>
</dbReference>
<comment type="similarity">
    <text evidence="2">Belongs to the LemA family.</text>
</comment>
<accession>A0A1F4ZYV5</accession>
<dbReference type="SUPFAM" id="SSF140478">
    <property type="entry name" value="LemA-like"/>
    <property type="match status" value="1"/>
</dbReference>
<comment type="subcellular location">
    <subcellularLocation>
        <location evidence="1">Membrane</location>
        <topology evidence="1">Single-pass membrane protein</topology>
    </subcellularLocation>
</comment>
<comment type="caution">
    <text evidence="6">The sequence shown here is derived from an EMBL/GenBank/DDBJ whole genome shotgun (WGS) entry which is preliminary data.</text>
</comment>
<name>A0A1F4ZYV5_9BACT</name>